<dbReference type="EMBL" id="BEYU01000236">
    <property type="protein sequence ID" value="GBG34949.1"/>
    <property type="molecule type" value="Genomic_DNA"/>
</dbReference>
<evidence type="ECO:0000256" key="1">
    <source>
        <dbReference type="ARBA" id="ARBA00004604"/>
    </source>
</evidence>
<evidence type="ECO:0000313" key="8">
    <source>
        <dbReference type="EMBL" id="GBG34949.1"/>
    </source>
</evidence>
<keyword evidence="4 6" id="KW-0698">rRNA processing</keyword>
<comment type="subcellular location">
    <subcellularLocation>
        <location evidence="1 6">Nucleus</location>
        <location evidence="1 6">Nucleolus</location>
    </subcellularLocation>
</comment>
<dbReference type="Pfam" id="PF06102">
    <property type="entry name" value="RRP36"/>
    <property type="match status" value="1"/>
</dbReference>
<evidence type="ECO:0000256" key="2">
    <source>
        <dbReference type="ARBA" id="ARBA00009418"/>
    </source>
</evidence>
<name>A0A2R5GX93_9STRA</name>
<keyword evidence="6" id="KW-0687">Ribonucleoprotein</keyword>
<dbReference type="PANTHER" id="PTHR21738:SF0">
    <property type="entry name" value="RIBOSOMAL RNA PROCESSING PROTEIN 36 HOMOLOG"/>
    <property type="match status" value="1"/>
</dbReference>
<feature type="compositionally biased region" description="Basic and acidic residues" evidence="7">
    <location>
        <begin position="84"/>
        <end position="99"/>
    </location>
</feature>
<evidence type="ECO:0000256" key="5">
    <source>
        <dbReference type="ARBA" id="ARBA00023242"/>
    </source>
</evidence>
<keyword evidence="5 6" id="KW-0539">Nucleus</keyword>
<feature type="compositionally biased region" description="Basic and acidic residues" evidence="7">
    <location>
        <begin position="356"/>
        <end position="380"/>
    </location>
</feature>
<comment type="similarity">
    <text evidence="2 6">Belongs to the RRP36 family.</text>
</comment>
<evidence type="ECO:0000256" key="3">
    <source>
        <dbReference type="ARBA" id="ARBA00022517"/>
    </source>
</evidence>
<comment type="function">
    <text evidence="6">Component of the 90S pre-ribosome involved in the maturation of rRNAs. Required for early cleavages of the pre-RNAs in the 40S ribosomal subunit maturation pathway.</text>
</comment>
<comment type="caution">
    <text evidence="8">The sequence shown here is derived from an EMBL/GenBank/DDBJ whole genome shotgun (WGS) entry which is preliminary data.</text>
</comment>
<dbReference type="GO" id="GO:0005730">
    <property type="term" value="C:nucleolus"/>
    <property type="evidence" value="ECO:0007669"/>
    <property type="project" value="UniProtKB-SubCell"/>
</dbReference>
<dbReference type="GO" id="GO:0000462">
    <property type="term" value="P:maturation of SSU-rRNA from tricistronic rRNA transcript (SSU-rRNA, 5.8S rRNA, LSU-rRNA)"/>
    <property type="evidence" value="ECO:0007669"/>
    <property type="project" value="TreeGrafter"/>
</dbReference>
<protein>
    <recommendedName>
        <fullName evidence="6">rRNA biogenesis protein RRP36</fullName>
    </recommendedName>
</protein>
<dbReference type="Proteomes" id="UP000241890">
    <property type="component" value="Unassembled WGS sequence"/>
</dbReference>
<evidence type="ECO:0000256" key="6">
    <source>
        <dbReference type="RuleBase" id="RU368027"/>
    </source>
</evidence>
<evidence type="ECO:0000256" key="7">
    <source>
        <dbReference type="SAM" id="MobiDB-lite"/>
    </source>
</evidence>
<dbReference type="PANTHER" id="PTHR21738">
    <property type="entry name" value="RIBOSOMAL RNA PROCESSING PROTEIN 36 HOMOLOG"/>
    <property type="match status" value="1"/>
</dbReference>
<dbReference type="InParanoid" id="A0A2R5GX93"/>
<gene>
    <name evidence="8" type="ORF">FCC1311_111722</name>
</gene>
<evidence type="ECO:0000256" key="4">
    <source>
        <dbReference type="ARBA" id="ARBA00022552"/>
    </source>
</evidence>
<keyword evidence="9" id="KW-1185">Reference proteome</keyword>
<feature type="compositionally biased region" description="Basic residues" evidence="7">
    <location>
        <begin position="323"/>
        <end position="336"/>
    </location>
</feature>
<dbReference type="InterPro" id="IPR009292">
    <property type="entry name" value="RRP36"/>
</dbReference>
<organism evidence="8 9">
    <name type="scientific">Hondaea fermentalgiana</name>
    <dbReference type="NCBI Taxonomy" id="2315210"/>
    <lineage>
        <taxon>Eukaryota</taxon>
        <taxon>Sar</taxon>
        <taxon>Stramenopiles</taxon>
        <taxon>Bigyra</taxon>
        <taxon>Labyrinthulomycetes</taxon>
        <taxon>Thraustochytrida</taxon>
        <taxon>Thraustochytriidae</taxon>
        <taxon>Hondaea</taxon>
    </lineage>
</organism>
<comment type="subunit">
    <text evidence="6">Associates with 90S and pre-40S pre-ribosomal particles.</text>
</comment>
<sequence length="441" mass="50438">MQAAAARRRAALERDEDDEEEENEAENDSDSGDDDDDGDSESEDELVKMRRERRIAQAKLKASGADENGASSEDEGESSESEDELVKLRRAQKAEDGRRGMPAASSSDDDEDDEDDDDDDDDDDADDTRAARALEEASSSSDSEDEDQQTRDKNDDDEEEEEEEDEAGDAEQDLIHQLRETLREMPMQQLAKLKKEGLNGKPLHKALELPGPEYINAWLDGSLDLDAVAENAGAAAESKSSTDATGKKRKRDAPMEVPATKQVSRFRTVVKAPKRERRDPRFMDTGNERDPRRAEKRYAFLSEARDQEIQDLQEALKKDRLLQRKGRNAKKRNRHRAMGEEERQAAMSKLTQLQQDRARHERESMRRDIKMDLKRKEREKVAAGKKAYFPKESELRKLELQKRYEVLQDKGKLDKFLEKRRKKLAAKDRKILPTARPPLGR</sequence>
<feature type="compositionally biased region" description="Acidic residues" evidence="7">
    <location>
        <begin position="107"/>
        <end position="126"/>
    </location>
</feature>
<feature type="region of interest" description="Disordered" evidence="7">
    <location>
        <begin position="320"/>
        <end position="380"/>
    </location>
</feature>
<evidence type="ECO:0000313" key="9">
    <source>
        <dbReference type="Proteomes" id="UP000241890"/>
    </source>
</evidence>
<feature type="region of interest" description="Disordered" evidence="7">
    <location>
        <begin position="231"/>
        <end position="293"/>
    </location>
</feature>
<accession>A0A2R5GX93</accession>
<proteinExistence type="inferred from homology"/>
<feature type="compositionally biased region" description="Acidic residues" evidence="7">
    <location>
        <begin position="14"/>
        <end position="44"/>
    </location>
</feature>
<feature type="compositionally biased region" description="Basic and acidic residues" evidence="7">
    <location>
        <begin position="173"/>
        <end position="183"/>
    </location>
</feature>
<feature type="compositionally biased region" description="Acidic residues" evidence="7">
    <location>
        <begin position="72"/>
        <end position="83"/>
    </location>
</feature>
<keyword evidence="3 6" id="KW-0690">Ribosome biogenesis</keyword>
<dbReference type="OrthoDB" id="448446at2759"/>
<dbReference type="GO" id="GO:0030686">
    <property type="term" value="C:90S preribosome"/>
    <property type="evidence" value="ECO:0007669"/>
    <property type="project" value="TreeGrafter"/>
</dbReference>
<feature type="compositionally biased region" description="Acidic residues" evidence="7">
    <location>
        <begin position="155"/>
        <end position="172"/>
    </location>
</feature>
<feature type="compositionally biased region" description="Basic and acidic residues" evidence="7">
    <location>
        <begin position="276"/>
        <end position="293"/>
    </location>
</feature>
<feature type="region of interest" description="Disordered" evidence="7">
    <location>
        <begin position="1"/>
        <end position="206"/>
    </location>
</feature>
<reference evidence="8 9" key="1">
    <citation type="submission" date="2017-12" db="EMBL/GenBank/DDBJ databases">
        <title>Sequencing, de novo assembly and annotation of complete genome of a new Thraustochytrid species, strain FCC1311.</title>
        <authorList>
            <person name="Sedici K."/>
            <person name="Godart F."/>
            <person name="Aiese Cigliano R."/>
            <person name="Sanseverino W."/>
            <person name="Barakat M."/>
            <person name="Ortet P."/>
            <person name="Marechal E."/>
            <person name="Cagnac O."/>
            <person name="Amato A."/>
        </authorList>
    </citation>
    <scope>NUCLEOTIDE SEQUENCE [LARGE SCALE GENOMIC DNA]</scope>
</reference>
<dbReference type="AlphaFoldDB" id="A0A2R5GX93"/>